<dbReference type="KEGG" id="api:100161027"/>
<comment type="similarity">
    <text evidence="1">Belongs to the protein kinase superfamily. AGC Ser/Thr protein kinase family. cGMP subfamily.</text>
</comment>
<dbReference type="PROSITE" id="PS51285">
    <property type="entry name" value="AGC_KINASE_CTER"/>
    <property type="match status" value="1"/>
</dbReference>
<evidence type="ECO:0000256" key="4">
    <source>
        <dbReference type="ARBA" id="ARBA00022535"/>
    </source>
</evidence>
<dbReference type="InterPro" id="IPR000595">
    <property type="entry name" value="cNMP-bd_dom"/>
</dbReference>
<dbReference type="CDD" id="cd05572">
    <property type="entry name" value="STKc_cGK"/>
    <property type="match status" value="1"/>
</dbReference>
<dbReference type="Pfam" id="PF00027">
    <property type="entry name" value="cNMP_binding"/>
    <property type="match status" value="3"/>
</dbReference>
<feature type="domain" description="Cyclic nucleotide-binding" evidence="15">
    <location>
        <begin position="421"/>
        <end position="536"/>
    </location>
</feature>
<evidence type="ECO:0000256" key="8">
    <source>
        <dbReference type="ARBA" id="ARBA00022840"/>
    </source>
</evidence>
<dbReference type="GO" id="GO:0004692">
    <property type="term" value="F:cGMP-dependent protein kinase activity"/>
    <property type="evidence" value="ECO:0007669"/>
    <property type="project" value="UniProtKB-EC"/>
</dbReference>
<evidence type="ECO:0000256" key="3">
    <source>
        <dbReference type="ARBA" id="ARBA00022527"/>
    </source>
</evidence>
<sequence>MIKKHTINIITWVFQYLCRSLTFERIVEGYGMCHALLLFMGNAISGGGGVRRKTTESTRSAVSDLKMTTTTTAAMSELARDVERLKAAMDEKDRTIEQLGRAVEDIRNILENAVSNQFLVPSPQSPQHRLDKKKGVSGECSTATETPIPFPKQSKPIKTKHLIKQALCKNQFLKNLNTNQISEIVDVMYTKDFEAGSYVIRKGDPGCCLYVADEGKLDVIQSGRVVDSIGPGDVFGEMAILYNCPRTASVRAVQDVKVWTLERVAYQQIMKTSAMRRFDERDIVHAIAIFENFELQEGAQNIRRHFMKRLDTFTLPDKDFIRNYRLSKRLVHRLINMLRPYVTEPIRSSTLDIPAKNILENAVSNQFLVPSPQSPQHRLDKKKGVSGECSTATETPIPFPKQSKPIKTKHLIKQALCKNQFLKNLNTNQISEIVDVMYTKDFEAGSYVIRKGDPGCCLYVADEGKLDVIQSGRVVDSIGPGDVFGEMAILYNCPRTASVRAVQDVKVWTLERVAYQQIMKTSAMRRFDERVGFLKSVPLMKDLNEEFLSKIADVLKEEFYPEGHYIIKQGTLGDKFYILSEGRVKVTKTNKGEDEEEEFGILEQGEFFGEVALLKKDKRTANVVAMHPGAECLTLDREPFVHFIGDLEELKNKKYTELPRKPSVQSPVEIKTKTFYPELFRVELTDFETVATIGVGGFGRVDLVCLKLDRNRSYAMKKLKKQHIVDMQQQEHVYNEKTILESCTSPFIGKLYQTYKDSRYVYMLMEACLGGEVWTLLRDRRCFDDNAACFVIACVVEALDYLHGVDVVYRDLKPENLLLDRQGFVKLVDFGFAKRLQPRGKKTWTFCGTPEYVAPEVVLNKGHDRAVDFWALGILVYELLAGIPPFSGKDPMDIYNAILKGIGAVNFPRQMNKMTQGLVKQLCRSDPTERIGYQKGGIQDIRRHEWFKGFDWTGLRNKSIIPPIVPHINNPLDSSNFDIYPEDGDVPPDESSGWDSEF</sequence>
<dbReference type="SMART" id="SM00220">
    <property type="entry name" value="S_TKc"/>
    <property type="match status" value="1"/>
</dbReference>
<evidence type="ECO:0000256" key="1">
    <source>
        <dbReference type="ARBA" id="ARBA00006352"/>
    </source>
</evidence>
<keyword evidence="9" id="KW-0142">cGMP-binding</keyword>
<feature type="domain" description="Cyclic nucleotide-binding" evidence="15">
    <location>
        <begin position="172"/>
        <end position="270"/>
    </location>
</feature>
<keyword evidence="6" id="KW-0547">Nucleotide-binding</keyword>
<name>A0A8R2B964_ACYPI</name>
<dbReference type="Gene3D" id="1.10.510.10">
    <property type="entry name" value="Transferase(Phosphotransferase) domain 1"/>
    <property type="match status" value="1"/>
</dbReference>
<dbReference type="InterPro" id="IPR014710">
    <property type="entry name" value="RmlC-like_jellyroll"/>
</dbReference>
<keyword evidence="8" id="KW-0067">ATP-binding</keyword>
<feature type="region of interest" description="Disordered" evidence="13">
    <location>
        <begin position="976"/>
        <end position="998"/>
    </location>
</feature>
<dbReference type="InterPro" id="IPR008271">
    <property type="entry name" value="Ser/Thr_kinase_AS"/>
</dbReference>
<feature type="domain" description="Protein kinase" evidence="14">
    <location>
        <begin position="687"/>
        <end position="947"/>
    </location>
</feature>
<dbReference type="PROSITE" id="PS50042">
    <property type="entry name" value="CNMP_BINDING_3"/>
    <property type="match status" value="3"/>
</dbReference>
<dbReference type="InterPro" id="IPR011009">
    <property type="entry name" value="Kinase-like_dom_sf"/>
</dbReference>
<proteinExistence type="inferred from homology"/>
<evidence type="ECO:0000256" key="9">
    <source>
        <dbReference type="ARBA" id="ARBA00022992"/>
    </source>
</evidence>
<evidence type="ECO:0000256" key="5">
    <source>
        <dbReference type="ARBA" id="ARBA00022679"/>
    </source>
</evidence>
<dbReference type="InterPro" id="IPR002374">
    <property type="entry name" value="cGMP_dep_kinase"/>
</dbReference>
<keyword evidence="7" id="KW-0418">Kinase</keyword>
<evidence type="ECO:0000256" key="7">
    <source>
        <dbReference type="ARBA" id="ARBA00022777"/>
    </source>
</evidence>
<evidence type="ECO:0000259" key="14">
    <source>
        <dbReference type="PROSITE" id="PS50011"/>
    </source>
</evidence>
<evidence type="ECO:0000256" key="11">
    <source>
        <dbReference type="ARBA" id="ARBA00047462"/>
    </source>
</evidence>
<feature type="domain" description="Cyclic nucleotide-binding" evidence="15">
    <location>
        <begin position="539"/>
        <end position="661"/>
    </location>
</feature>
<keyword evidence="18" id="KW-1185">Reference proteome</keyword>
<dbReference type="EnsemblMetazoa" id="XM_008188838.3">
    <property type="protein sequence ID" value="XP_008187060.2"/>
    <property type="gene ID" value="LOC100161027"/>
</dbReference>
<evidence type="ECO:0000256" key="10">
    <source>
        <dbReference type="ARBA" id="ARBA00047298"/>
    </source>
</evidence>
<dbReference type="PROSITE" id="PS00888">
    <property type="entry name" value="CNMP_BINDING_1"/>
    <property type="match status" value="1"/>
</dbReference>
<dbReference type="InterPro" id="IPR018488">
    <property type="entry name" value="cNMP-bd_CS"/>
</dbReference>
<dbReference type="InterPro" id="IPR018490">
    <property type="entry name" value="cNMP-bd_dom_sf"/>
</dbReference>
<keyword evidence="12" id="KW-0175">Coiled coil</keyword>
<dbReference type="InterPro" id="IPR035014">
    <property type="entry name" value="STKc_cGK"/>
</dbReference>
<evidence type="ECO:0000256" key="6">
    <source>
        <dbReference type="ARBA" id="ARBA00022741"/>
    </source>
</evidence>
<keyword evidence="5" id="KW-0808">Transferase</keyword>
<dbReference type="SMART" id="SM00133">
    <property type="entry name" value="S_TK_X"/>
    <property type="match status" value="1"/>
</dbReference>
<feature type="region of interest" description="Disordered" evidence="13">
    <location>
        <begin position="120"/>
        <end position="154"/>
    </location>
</feature>
<dbReference type="InterPro" id="IPR000719">
    <property type="entry name" value="Prot_kinase_dom"/>
</dbReference>
<dbReference type="PRINTS" id="PR00104">
    <property type="entry name" value="CGMPKINASE"/>
</dbReference>
<dbReference type="Proteomes" id="UP000007819">
    <property type="component" value="Chromosome A1"/>
</dbReference>
<dbReference type="RefSeq" id="XP_008187060.2">
    <property type="nucleotide sequence ID" value="XM_008188838.3"/>
</dbReference>
<evidence type="ECO:0000313" key="17">
    <source>
        <dbReference type="EnsemblMetazoa" id="XP_008187060.2"/>
    </source>
</evidence>
<dbReference type="Pfam" id="PF00069">
    <property type="entry name" value="Pkinase"/>
    <property type="match status" value="1"/>
</dbReference>
<organism evidence="17 18">
    <name type="scientific">Acyrthosiphon pisum</name>
    <name type="common">Pea aphid</name>
    <dbReference type="NCBI Taxonomy" id="7029"/>
    <lineage>
        <taxon>Eukaryota</taxon>
        <taxon>Metazoa</taxon>
        <taxon>Ecdysozoa</taxon>
        <taxon>Arthropoda</taxon>
        <taxon>Hexapoda</taxon>
        <taxon>Insecta</taxon>
        <taxon>Pterygota</taxon>
        <taxon>Neoptera</taxon>
        <taxon>Paraneoptera</taxon>
        <taxon>Hemiptera</taxon>
        <taxon>Sternorrhyncha</taxon>
        <taxon>Aphidomorpha</taxon>
        <taxon>Aphidoidea</taxon>
        <taxon>Aphididae</taxon>
        <taxon>Macrosiphini</taxon>
        <taxon>Acyrthosiphon</taxon>
    </lineage>
</organism>
<dbReference type="GO" id="GO:0005524">
    <property type="term" value="F:ATP binding"/>
    <property type="evidence" value="ECO:0007669"/>
    <property type="project" value="UniProtKB-KW"/>
</dbReference>
<evidence type="ECO:0000256" key="12">
    <source>
        <dbReference type="SAM" id="Coils"/>
    </source>
</evidence>
<dbReference type="EC" id="2.7.11.12" evidence="2"/>
<evidence type="ECO:0000259" key="16">
    <source>
        <dbReference type="PROSITE" id="PS51285"/>
    </source>
</evidence>
<evidence type="ECO:0000313" key="18">
    <source>
        <dbReference type="Proteomes" id="UP000007819"/>
    </source>
</evidence>
<dbReference type="SUPFAM" id="SSF51206">
    <property type="entry name" value="cAMP-binding domain-like"/>
    <property type="match status" value="3"/>
</dbReference>
<comment type="catalytic activity">
    <reaction evidence="10">
        <text>L-threonyl-[protein] + ATP = O-phospho-L-threonyl-[protein] + ADP + H(+)</text>
        <dbReference type="Rhea" id="RHEA:46608"/>
        <dbReference type="Rhea" id="RHEA-COMP:11060"/>
        <dbReference type="Rhea" id="RHEA-COMP:11605"/>
        <dbReference type="ChEBI" id="CHEBI:15378"/>
        <dbReference type="ChEBI" id="CHEBI:30013"/>
        <dbReference type="ChEBI" id="CHEBI:30616"/>
        <dbReference type="ChEBI" id="CHEBI:61977"/>
        <dbReference type="ChEBI" id="CHEBI:456216"/>
        <dbReference type="EC" id="2.7.11.12"/>
    </reaction>
</comment>
<feature type="region of interest" description="Disordered" evidence="13">
    <location>
        <begin position="370"/>
        <end position="400"/>
    </location>
</feature>
<dbReference type="PROSITE" id="PS50011">
    <property type="entry name" value="PROTEIN_KINASE_DOM"/>
    <property type="match status" value="1"/>
</dbReference>
<dbReference type="Gene3D" id="2.60.120.10">
    <property type="entry name" value="Jelly Rolls"/>
    <property type="match status" value="3"/>
</dbReference>
<evidence type="ECO:0000256" key="2">
    <source>
        <dbReference type="ARBA" id="ARBA00012428"/>
    </source>
</evidence>
<protein>
    <recommendedName>
        <fullName evidence="2">cGMP-dependent protein kinase</fullName>
        <ecNumber evidence="2">2.7.11.12</ecNumber>
    </recommendedName>
</protein>
<dbReference type="GeneID" id="100161027"/>
<dbReference type="CDD" id="cd00038">
    <property type="entry name" value="CAP_ED"/>
    <property type="match status" value="3"/>
</dbReference>
<dbReference type="PANTHER" id="PTHR24353:SF144">
    <property type="match status" value="1"/>
</dbReference>
<keyword evidence="4" id="KW-0140">cGMP</keyword>
<dbReference type="GO" id="GO:0030553">
    <property type="term" value="F:cGMP binding"/>
    <property type="evidence" value="ECO:0007669"/>
    <property type="project" value="UniProtKB-KW"/>
</dbReference>
<dbReference type="FunFam" id="1.10.510.10:FF:000210">
    <property type="entry name" value="Non-specific serine/threonine protein kinase"/>
    <property type="match status" value="1"/>
</dbReference>
<evidence type="ECO:0000259" key="15">
    <source>
        <dbReference type="PROSITE" id="PS50042"/>
    </source>
</evidence>
<comment type="catalytic activity">
    <reaction evidence="11">
        <text>L-seryl-[protein] + ATP = O-phospho-L-seryl-[protein] + ADP + H(+)</text>
        <dbReference type="Rhea" id="RHEA:17989"/>
        <dbReference type="Rhea" id="RHEA-COMP:9863"/>
        <dbReference type="Rhea" id="RHEA-COMP:11604"/>
        <dbReference type="ChEBI" id="CHEBI:15378"/>
        <dbReference type="ChEBI" id="CHEBI:29999"/>
        <dbReference type="ChEBI" id="CHEBI:30616"/>
        <dbReference type="ChEBI" id="CHEBI:83421"/>
        <dbReference type="ChEBI" id="CHEBI:456216"/>
        <dbReference type="EC" id="2.7.11.12"/>
    </reaction>
</comment>
<dbReference type="OrthoDB" id="63267at2759"/>
<evidence type="ECO:0000256" key="13">
    <source>
        <dbReference type="SAM" id="MobiDB-lite"/>
    </source>
</evidence>
<dbReference type="PROSITE" id="PS00108">
    <property type="entry name" value="PROTEIN_KINASE_ST"/>
    <property type="match status" value="1"/>
</dbReference>
<dbReference type="Gene3D" id="3.30.200.20">
    <property type="entry name" value="Phosphorylase Kinase, domain 1"/>
    <property type="match status" value="1"/>
</dbReference>
<feature type="domain" description="AGC-kinase C-terminal" evidence="16">
    <location>
        <begin position="948"/>
        <end position="998"/>
    </location>
</feature>
<dbReference type="InterPro" id="IPR000961">
    <property type="entry name" value="AGC-kinase_C"/>
</dbReference>
<keyword evidence="3" id="KW-0723">Serine/threonine-protein kinase</keyword>
<reference evidence="17" key="2">
    <citation type="submission" date="2022-06" db="UniProtKB">
        <authorList>
            <consortium name="EnsemblMetazoa"/>
        </authorList>
    </citation>
    <scope>IDENTIFICATION</scope>
</reference>
<dbReference type="PANTHER" id="PTHR24353">
    <property type="entry name" value="CYCLIC NUCLEOTIDE-DEPENDENT PROTEIN KINASE"/>
    <property type="match status" value="1"/>
</dbReference>
<accession>A0A8R2B964</accession>
<reference evidence="18" key="1">
    <citation type="submission" date="2010-06" db="EMBL/GenBank/DDBJ databases">
        <authorList>
            <person name="Jiang H."/>
            <person name="Abraham K."/>
            <person name="Ali S."/>
            <person name="Alsbrooks S.L."/>
            <person name="Anim B.N."/>
            <person name="Anosike U.S."/>
            <person name="Attaway T."/>
            <person name="Bandaranaike D.P."/>
            <person name="Battles P.K."/>
            <person name="Bell S.N."/>
            <person name="Bell A.V."/>
            <person name="Beltran B."/>
            <person name="Bickham C."/>
            <person name="Bustamante Y."/>
            <person name="Caleb T."/>
            <person name="Canada A."/>
            <person name="Cardenas V."/>
            <person name="Carter K."/>
            <person name="Chacko J."/>
            <person name="Chandrabose M.N."/>
            <person name="Chavez D."/>
            <person name="Chavez A."/>
            <person name="Chen L."/>
            <person name="Chu H.-S."/>
            <person name="Claassen K.J."/>
            <person name="Cockrell R."/>
            <person name="Collins M."/>
            <person name="Cooper J.A."/>
            <person name="Cree A."/>
            <person name="Curry S.M."/>
            <person name="Da Y."/>
            <person name="Dao M.D."/>
            <person name="Das B."/>
            <person name="Davila M.-L."/>
            <person name="Davy-Carroll L."/>
            <person name="Denson S."/>
            <person name="Dinh H."/>
            <person name="Ebong V.E."/>
            <person name="Edwards J.R."/>
            <person name="Egan A."/>
            <person name="El-Daye J."/>
            <person name="Escobedo L."/>
            <person name="Fernandez S."/>
            <person name="Fernando P.R."/>
            <person name="Flagg N."/>
            <person name="Forbes L.D."/>
            <person name="Fowler R.G."/>
            <person name="Fu Q."/>
            <person name="Gabisi R.A."/>
            <person name="Ganer J."/>
            <person name="Garbino Pronczuk A."/>
            <person name="Garcia R.M."/>
            <person name="Garner T."/>
            <person name="Garrett T.E."/>
            <person name="Gonzalez D.A."/>
            <person name="Hamid H."/>
            <person name="Hawkins E.S."/>
            <person name="Hirani K."/>
            <person name="Hogues M.E."/>
            <person name="Hollins B."/>
            <person name="Hsiao C.-H."/>
            <person name="Jabil R."/>
            <person name="James M.L."/>
            <person name="Jhangiani S.N."/>
            <person name="Johnson B."/>
            <person name="Johnson Q."/>
            <person name="Joshi V."/>
            <person name="Kalu J.B."/>
            <person name="Kam C."/>
            <person name="Kashfia A."/>
            <person name="Keebler J."/>
            <person name="Kisamo H."/>
            <person name="Kovar C.L."/>
            <person name="Lago L.A."/>
            <person name="Lai C.-Y."/>
            <person name="Laidlaw J."/>
            <person name="Lara F."/>
            <person name="Le T.-K."/>
            <person name="Lee S.L."/>
            <person name="Legall F.H."/>
            <person name="Lemon S.J."/>
            <person name="Lewis L.R."/>
            <person name="Li B."/>
            <person name="Liu Y."/>
            <person name="Liu Y.-S."/>
            <person name="Lopez J."/>
            <person name="Lozado R.J."/>
            <person name="Lu J."/>
            <person name="Madu R.C."/>
            <person name="Maheshwari M."/>
            <person name="Maheshwari R."/>
            <person name="Malloy K."/>
            <person name="Martinez E."/>
            <person name="Mathew T."/>
            <person name="Mercado I.C."/>
            <person name="Mercado C."/>
            <person name="Meyer B."/>
            <person name="Montgomery K."/>
            <person name="Morgan M.B."/>
            <person name="Munidasa M."/>
            <person name="Nazareth L.V."/>
            <person name="Nelson J."/>
            <person name="Ng B.M."/>
            <person name="Nguyen N.B."/>
            <person name="Nguyen P.Q."/>
            <person name="Nguyen T."/>
            <person name="Obregon M."/>
            <person name="Okwuonu G.O."/>
            <person name="Onwere C.G."/>
            <person name="Orozco G."/>
            <person name="Parra A."/>
            <person name="Patel S."/>
            <person name="Patil S."/>
            <person name="Perez A."/>
            <person name="Perez Y."/>
            <person name="Pham C."/>
            <person name="Primus E.L."/>
            <person name="Pu L.-L."/>
            <person name="Puazo M."/>
            <person name="Qin X."/>
            <person name="Quiroz J.B."/>
            <person name="Reese J."/>
            <person name="Richards S."/>
            <person name="Rives C.M."/>
            <person name="Robberts R."/>
            <person name="Ruiz S.J."/>
            <person name="Ruiz M.J."/>
            <person name="Santibanez J."/>
            <person name="Schneider B.W."/>
            <person name="Sisson I."/>
            <person name="Smith M."/>
            <person name="Sodergren E."/>
            <person name="Song X.-Z."/>
            <person name="Song B.B."/>
            <person name="Summersgill H."/>
            <person name="Thelus R."/>
            <person name="Thornton R.D."/>
            <person name="Trejos Z.Y."/>
            <person name="Usmani K."/>
            <person name="Vattathil S."/>
            <person name="Villasana D."/>
            <person name="Walker D.L."/>
            <person name="Wang S."/>
            <person name="Wang K."/>
            <person name="White C.S."/>
            <person name="Williams A.C."/>
            <person name="Williamson J."/>
            <person name="Wilson K."/>
            <person name="Woghiren I.O."/>
            <person name="Woodworth J.R."/>
            <person name="Worley K.C."/>
            <person name="Wright R.A."/>
            <person name="Wu W."/>
            <person name="Young L."/>
            <person name="Zhang L."/>
            <person name="Zhang J."/>
            <person name="Zhu Y."/>
            <person name="Muzny D.M."/>
            <person name="Weinstock G."/>
            <person name="Gibbs R.A."/>
        </authorList>
    </citation>
    <scope>NUCLEOTIDE SEQUENCE [LARGE SCALE GENOMIC DNA]</scope>
    <source>
        <strain evidence="18">LSR1</strain>
    </source>
</reference>
<dbReference type="SMART" id="SM00100">
    <property type="entry name" value="cNMP"/>
    <property type="match status" value="3"/>
</dbReference>
<dbReference type="AlphaFoldDB" id="A0A8R2B964"/>
<dbReference type="PROSITE" id="PS00889">
    <property type="entry name" value="CNMP_BINDING_2"/>
    <property type="match status" value="3"/>
</dbReference>
<dbReference type="FunFam" id="2.60.120.10:FF:000072">
    <property type="entry name" value="cGMP-dependent protein kinase"/>
    <property type="match status" value="2"/>
</dbReference>
<dbReference type="SUPFAM" id="SSF56112">
    <property type="entry name" value="Protein kinase-like (PK-like)"/>
    <property type="match status" value="1"/>
</dbReference>
<feature type="coiled-coil region" evidence="12">
    <location>
        <begin position="75"/>
        <end position="116"/>
    </location>
</feature>